<dbReference type="Proteomes" id="UP000790347">
    <property type="component" value="Unassembled WGS sequence"/>
</dbReference>
<accession>A0A922KV61</accession>
<dbReference type="AlphaFoldDB" id="A0A922KV61"/>
<proteinExistence type="predicted"/>
<gene>
    <name evidence="1" type="ORF">DERF_013408</name>
</gene>
<evidence type="ECO:0000313" key="2">
    <source>
        <dbReference type="Proteomes" id="UP000790347"/>
    </source>
</evidence>
<comment type="caution">
    <text evidence="1">The sequence shown here is derived from an EMBL/GenBank/DDBJ whole genome shotgun (WGS) entry which is preliminary data.</text>
</comment>
<evidence type="ECO:0000313" key="1">
    <source>
        <dbReference type="EMBL" id="KAH9497416.1"/>
    </source>
</evidence>
<keyword evidence="2" id="KW-1185">Reference proteome</keyword>
<reference evidence="1" key="1">
    <citation type="submission" date="2013-05" db="EMBL/GenBank/DDBJ databases">
        <authorList>
            <person name="Yim A.K.Y."/>
            <person name="Chan T.F."/>
            <person name="Ji K.M."/>
            <person name="Liu X.Y."/>
            <person name="Zhou J.W."/>
            <person name="Li R.Q."/>
            <person name="Yang K.Y."/>
            <person name="Li J."/>
            <person name="Li M."/>
            <person name="Law P.T.W."/>
            <person name="Wu Y.L."/>
            <person name="Cai Z.L."/>
            <person name="Qin H."/>
            <person name="Bao Y."/>
            <person name="Leung R.K.K."/>
            <person name="Ng P.K.S."/>
            <person name="Zou J."/>
            <person name="Zhong X.J."/>
            <person name="Ran P.X."/>
            <person name="Zhong N.S."/>
            <person name="Liu Z.G."/>
            <person name="Tsui S.K.W."/>
        </authorList>
    </citation>
    <scope>NUCLEOTIDE SEQUENCE</scope>
    <source>
        <strain evidence="1">Derf</strain>
        <tissue evidence="1">Whole organism</tissue>
    </source>
</reference>
<dbReference type="EMBL" id="ASGP02000007">
    <property type="protein sequence ID" value="KAH9497416.1"/>
    <property type="molecule type" value="Genomic_DNA"/>
</dbReference>
<protein>
    <submittedName>
        <fullName evidence="1">Uncharacterized protein</fullName>
    </submittedName>
</protein>
<organism evidence="1 2">
    <name type="scientific">Dermatophagoides farinae</name>
    <name type="common">American house dust mite</name>
    <dbReference type="NCBI Taxonomy" id="6954"/>
    <lineage>
        <taxon>Eukaryota</taxon>
        <taxon>Metazoa</taxon>
        <taxon>Ecdysozoa</taxon>
        <taxon>Arthropoda</taxon>
        <taxon>Chelicerata</taxon>
        <taxon>Arachnida</taxon>
        <taxon>Acari</taxon>
        <taxon>Acariformes</taxon>
        <taxon>Sarcoptiformes</taxon>
        <taxon>Astigmata</taxon>
        <taxon>Psoroptidia</taxon>
        <taxon>Analgoidea</taxon>
        <taxon>Pyroglyphidae</taxon>
        <taxon>Dermatophagoidinae</taxon>
        <taxon>Dermatophagoides</taxon>
    </lineage>
</organism>
<sequence length="82" mass="9843">MLIPYKDWDNSHLCSPKQQQQQRQRIEKKPQLNYYVEMKITKKKLNSGFRTCICECKLKLMKFETMKNKNDNSPTVTQTTNE</sequence>
<name>A0A922KV61_DERFA</name>
<reference evidence="1" key="2">
    <citation type="journal article" date="2022" name="Res Sq">
        <title>Comparative Genomics Reveals Insights into the Divergent Evolution of Astigmatic Mites and Household Pest Adaptations.</title>
        <authorList>
            <person name="Xiong Q."/>
            <person name="Wan A.T.-Y."/>
            <person name="Liu X.-Y."/>
            <person name="Fung C.S.-H."/>
            <person name="Xiao X."/>
            <person name="Malainual N."/>
            <person name="Hou J."/>
            <person name="Wang L."/>
            <person name="Wang M."/>
            <person name="Yang K."/>
            <person name="Cui Y."/>
            <person name="Leung E."/>
            <person name="Nong W."/>
            <person name="Shin S.-K."/>
            <person name="Au S."/>
            <person name="Jeong K.Y."/>
            <person name="Chew F.T."/>
            <person name="Hui J."/>
            <person name="Leung T.F."/>
            <person name="Tungtrongchitr A."/>
            <person name="Zhong N."/>
            <person name="Liu Z."/>
            <person name="Tsui S."/>
        </authorList>
    </citation>
    <scope>NUCLEOTIDE SEQUENCE</scope>
    <source>
        <strain evidence="1">Derf</strain>
        <tissue evidence="1">Whole organism</tissue>
    </source>
</reference>